<feature type="domain" description="Cytochrome c" evidence="10">
    <location>
        <begin position="231"/>
        <end position="401"/>
    </location>
</feature>
<evidence type="ECO:0000256" key="3">
    <source>
        <dbReference type="ARBA" id="ARBA00022723"/>
    </source>
</evidence>
<dbReference type="GO" id="GO:0046872">
    <property type="term" value="F:metal ion binding"/>
    <property type="evidence" value="ECO:0007669"/>
    <property type="project" value="UniProtKB-KW"/>
</dbReference>
<dbReference type="InterPro" id="IPR051395">
    <property type="entry name" value="Cytochrome_c_Peroxidase/MauG"/>
</dbReference>
<keyword evidence="3 7" id="KW-0479">Metal-binding</keyword>
<dbReference type="PATRIC" id="fig|1632867.3.peg.427"/>
<evidence type="ECO:0000256" key="6">
    <source>
        <dbReference type="ARBA" id="ARBA00023004"/>
    </source>
</evidence>
<dbReference type="EMBL" id="LAJX01000112">
    <property type="protein sequence ID" value="KJV06429.1"/>
    <property type="molecule type" value="Genomic_DNA"/>
</dbReference>
<proteinExistence type="predicted"/>
<dbReference type="GO" id="GO:0020037">
    <property type="term" value="F:heme binding"/>
    <property type="evidence" value="ECO:0007669"/>
    <property type="project" value="InterPro"/>
</dbReference>
<dbReference type="InterPro" id="IPR036909">
    <property type="entry name" value="Cyt_c-like_dom_sf"/>
</dbReference>
<feature type="signal peptide" evidence="9">
    <location>
        <begin position="1"/>
        <end position="20"/>
    </location>
</feature>
<accession>A0A0F3ILG5</accession>
<evidence type="ECO:0000256" key="4">
    <source>
        <dbReference type="ARBA" id="ARBA00022729"/>
    </source>
</evidence>
<organism evidence="11 12">
    <name type="scientific">Methylocucumis oryzae</name>
    <dbReference type="NCBI Taxonomy" id="1632867"/>
    <lineage>
        <taxon>Bacteria</taxon>
        <taxon>Pseudomonadati</taxon>
        <taxon>Pseudomonadota</taxon>
        <taxon>Gammaproteobacteria</taxon>
        <taxon>Methylococcales</taxon>
        <taxon>Methylococcaceae</taxon>
        <taxon>Methylocucumis</taxon>
    </lineage>
</organism>
<keyword evidence="12" id="KW-1185">Reference proteome</keyword>
<comment type="subcellular location">
    <subcellularLocation>
        <location evidence="1">Cell envelope</location>
    </subcellularLocation>
</comment>
<dbReference type="PANTHER" id="PTHR30600:SF10">
    <property type="entry name" value="BLL6722 PROTEIN"/>
    <property type="match status" value="1"/>
</dbReference>
<dbReference type="OrthoDB" id="9805202at2"/>
<comment type="caution">
    <text evidence="11">The sequence shown here is derived from an EMBL/GenBank/DDBJ whole genome shotgun (WGS) entry which is preliminary data.</text>
</comment>
<reference evidence="12" key="1">
    <citation type="submission" date="2015-03" db="EMBL/GenBank/DDBJ databases">
        <title>Draft genome sequence of a novel methanotroph (Sn10-6) isolated from flooded ricefield rhizosphere in India.</title>
        <authorList>
            <person name="Pandit P.S."/>
            <person name="Pore S.D."/>
            <person name="Arora P."/>
            <person name="Kapse N.G."/>
            <person name="Dhakephalkar P.K."/>
            <person name="Rahalkar M.C."/>
        </authorList>
    </citation>
    <scope>NUCLEOTIDE SEQUENCE [LARGE SCALE GENOMIC DNA]</scope>
    <source>
        <strain evidence="12">Sn10-6</strain>
    </source>
</reference>
<dbReference type="SUPFAM" id="SSF46626">
    <property type="entry name" value="Cytochrome c"/>
    <property type="match status" value="2"/>
</dbReference>
<dbReference type="GO" id="GO:0009055">
    <property type="term" value="F:electron transfer activity"/>
    <property type="evidence" value="ECO:0007669"/>
    <property type="project" value="InterPro"/>
</dbReference>
<name>A0A0F3ILG5_9GAMM</name>
<keyword evidence="4 9" id="KW-0732">Signal</keyword>
<feature type="chain" id="PRO_5002462405" evidence="9">
    <location>
        <begin position="21"/>
        <end position="425"/>
    </location>
</feature>
<dbReference type="InterPro" id="IPR004852">
    <property type="entry name" value="Di-haem_cyt_c_peroxidsae"/>
</dbReference>
<dbReference type="Gene3D" id="1.10.760.10">
    <property type="entry name" value="Cytochrome c-like domain"/>
    <property type="match status" value="2"/>
</dbReference>
<sequence length="425" mass="46843">MRFNYCLAFILSCLCATASAENKLSDKQQLGRLLFKDKNLSANRNQACETCHTLSALPKNISSQSAPAFVDRLNVKNSTPVSLGSIPFVTGKLNTPSVGYAAFSPIFHWDDVEGLYAGGLFWNGRATDLVEQAKMPFLNPVEMAMPSQWAVVSRLKENAQYVKLFAEIYHIDLNKIPHIKNALFSQPTPAEVATVYTDLALAIAEFERSSVFNKFNSKFDFVMAGKTRFTKLEKLGMTLFNDENKGNCAACHPSEVTVDESGTKIPPLFTDFTYDNIGAPRNLTIPGNPEPDQGLGARSDIRKTDPERAELGKHKVMSLRNIAITPPYGHNGVFTSLEQITHFYNTRDVLGTVDNNQNPNFGVTGWPKPEVAKNVNTDELGNLGLTDDEEKAIVAFLKTLTDDYPEWGNDPLVPPGTPSPFSVTP</sequence>
<evidence type="ECO:0000256" key="2">
    <source>
        <dbReference type="ARBA" id="ARBA00022617"/>
    </source>
</evidence>
<evidence type="ECO:0000259" key="10">
    <source>
        <dbReference type="PROSITE" id="PS51007"/>
    </source>
</evidence>
<dbReference type="Proteomes" id="UP000033684">
    <property type="component" value="Unassembled WGS sequence"/>
</dbReference>
<evidence type="ECO:0000256" key="5">
    <source>
        <dbReference type="ARBA" id="ARBA00023002"/>
    </source>
</evidence>
<dbReference type="PROSITE" id="PS51007">
    <property type="entry name" value="CYTC"/>
    <property type="match status" value="1"/>
</dbReference>
<evidence type="ECO:0000256" key="8">
    <source>
        <dbReference type="SAM" id="MobiDB-lite"/>
    </source>
</evidence>
<dbReference type="InterPro" id="IPR009056">
    <property type="entry name" value="Cyt_c-like_dom"/>
</dbReference>
<keyword evidence="5" id="KW-0560">Oxidoreductase</keyword>
<evidence type="ECO:0000256" key="1">
    <source>
        <dbReference type="ARBA" id="ARBA00004196"/>
    </source>
</evidence>
<dbReference type="Pfam" id="PF03150">
    <property type="entry name" value="CCP_MauG"/>
    <property type="match status" value="1"/>
</dbReference>
<reference evidence="11 12" key="2">
    <citation type="journal article" date="2016" name="Microb. Ecol.">
        <title>Genome Characteristics of a Novel Type I Methanotroph (Sn10-6) Isolated from a Flooded Indian Rice Field.</title>
        <authorList>
            <person name="Rahalkar M.C."/>
            <person name="Pandit P.S."/>
            <person name="Dhakephalkar P.K."/>
            <person name="Pore S."/>
            <person name="Arora P."/>
            <person name="Kapse N."/>
        </authorList>
    </citation>
    <scope>NUCLEOTIDE SEQUENCE [LARGE SCALE GENOMIC DNA]</scope>
    <source>
        <strain evidence="11 12">Sn10-6</strain>
    </source>
</reference>
<protein>
    <submittedName>
        <fullName evidence="11">Methylamine utilization protein MauG</fullName>
    </submittedName>
</protein>
<evidence type="ECO:0000256" key="7">
    <source>
        <dbReference type="PROSITE-ProRule" id="PRU00433"/>
    </source>
</evidence>
<dbReference type="PANTHER" id="PTHR30600">
    <property type="entry name" value="CYTOCHROME C PEROXIDASE-RELATED"/>
    <property type="match status" value="1"/>
</dbReference>
<gene>
    <name evidence="11" type="ORF">VZ94_11455</name>
</gene>
<dbReference type="AlphaFoldDB" id="A0A0F3ILG5"/>
<dbReference type="GO" id="GO:0030313">
    <property type="term" value="C:cell envelope"/>
    <property type="evidence" value="ECO:0007669"/>
    <property type="project" value="UniProtKB-SubCell"/>
</dbReference>
<keyword evidence="6 7" id="KW-0408">Iron</keyword>
<dbReference type="GO" id="GO:0004130">
    <property type="term" value="F:cytochrome-c peroxidase activity"/>
    <property type="evidence" value="ECO:0007669"/>
    <property type="project" value="TreeGrafter"/>
</dbReference>
<evidence type="ECO:0000313" key="12">
    <source>
        <dbReference type="Proteomes" id="UP000033684"/>
    </source>
</evidence>
<evidence type="ECO:0000313" key="11">
    <source>
        <dbReference type="EMBL" id="KJV06429.1"/>
    </source>
</evidence>
<feature type="region of interest" description="Disordered" evidence="8">
    <location>
        <begin position="406"/>
        <end position="425"/>
    </location>
</feature>
<evidence type="ECO:0000256" key="9">
    <source>
        <dbReference type="SAM" id="SignalP"/>
    </source>
</evidence>
<keyword evidence="2 7" id="KW-0349">Heme</keyword>